<dbReference type="Proteomes" id="UP000564378">
    <property type="component" value="Unassembled WGS sequence"/>
</dbReference>
<organism evidence="3 4">
    <name type="scientific">Parasphingopyxis marina</name>
    <dbReference type="NCBI Taxonomy" id="2761622"/>
    <lineage>
        <taxon>Bacteria</taxon>
        <taxon>Pseudomonadati</taxon>
        <taxon>Pseudomonadota</taxon>
        <taxon>Alphaproteobacteria</taxon>
        <taxon>Sphingomonadales</taxon>
        <taxon>Sphingomonadaceae</taxon>
        <taxon>Parasphingopyxis</taxon>
    </lineage>
</organism>
<protein>
    <submittedName>
        <fullName evidence="3">Uncharacterized protein</fullName>
    </submittedName>
</protein>
<keyword evidence="2" id="KW-0472">Membrane</keyword>
<sequence length="227" mass="24642">MIDLIANLWPTILIALAIGLATGWWIWGGAKDEGLFEAENDEPVAFVPPPLELEPETAVQPAPTPFPAPEPPVEADPEPEPSIVANVAEPEPEAELEAEPETMPEPATPVEPEPEAEPEPEPELEPEPVSEPAAPSPFLSAPEGEPDNLTRIKGVGPKLADLLNSLGVFHFRQIASWNDAQVTEVDSHLDTFKGRIARDRWVDQAKLLDARNVAAFEREFGKLNGPI</sequence>
<dbReference type="AlphaFoldDB" id="A0A842HX92"/>
<evidence type="ECO:0000256" key="2">
    <source>
        <dbReference type="SAM" id="Phobius"/>
    </source>
</evidence>
<gene>
    <name evidence="3" type="ORF">H6P80_00740</name>
</gene>
<proteinExistence type="predicted"/>
<dbReference type="EMBL" id="JACJVJ010000001">
    <property type="protein sequence ID" value="MBC2776134.1"/>
    <property type="molecule type" value="Genomic_DNA"/>
</dbReference>
<dbReference type="Gene3D" id="1.10.150.20">
    <property type="entry name" value="5' to 3' exonuclease, C-terminal subdomain"/>
    <property type="match status" value="1"/>
</dbReference>
<keyword evidence="4" id="KW-1185">Reference proteome</keyword>
<name>A0A842HX92_9SPHN</name>
<feature type="compositionally biased region" description="Acidic residues" evidence="1">
    <location>
        <begin position="112"/>
        <end position="128"/>
    </location>
</feature>
<accession>A0A842HX92</accession>
<feature type="compositionally biased region" description="Acidic residues" evidence="1">
    <location>
        <begin position="90"/>
        <end position="102"/>
    </location>
</feature>
<keyword evidence="2" id="KW-0812">Transmembrane</keyword>
<evidence type="ECO:0000313" key="3">
    <source>
        <dbReference type="EMBL" id="MBC2776134.1"/>
    </source>
</evidence>
<reference evidence="3 4" key="1">
    <citation type="submission" date="2020-08" db="EMBL/GenBank/DDBJ databases">
        <title>Draft genome sequence of Parasphingopyxis sp. GrpM-11.</title>
        <authorList>
            <person name="Oh J."/>
            <person name="Roh D.-H."/>
        </authorList>
    </citation>
    <scope>NUCLEOTIDE SEQUENCE [LARGE SCALE GENOMIC DNA]</scope>
    <source>
        <strain evidence="3 4">GrpM-11</strain>
    </source>
</reference>
<dbReference type="RefSeq" id="WP_185799447.1">
    <property type="nucleotide sequence ID" value="NZ_JACJVJ010000001.1"/>
</dbReference>
<feature type="region of interest" description="Disordered" evidence="1">
    <location>
        <begin position="47"/>
        <end position="152"/>
    </location>
</feature>
<evidence type="ECO:0000313" key="4">
    <source>
        <dbReference type="Proteomes" id="UP000564378"/>
    </source>
</evidence>
<feature type="compositionally biased region" description="Pro residues" evidence="1">
    <location>
        <begin position="62"/>
        <end position="72"/>
    </location>
</feature>
<comment type="caution">
    <text evidence="3">The sequence shown here is derived from an EMBL/GenBank/DDBJ whole genome shotgun (WGS) entry which is preliminary data.</text>
</comment>
<keyword evidence="2" id="KW-1133">Transmembrane helix</keyword>
<evidence type="ECO:0000256" key="1">
    <source>
        <dbReference type="SAM" id="MobiDB-lite"/>
    </source>
</evidence>
<feature type="transmembrane region" description="Helical" evidence="2">
    <location>
        <begin position="6"/>
        <end position="27"/>
    </location>
</feature>